<name>X0PZ57_RHOWR</name>
<dbReference type="RefSeq" id="WP_037227330.1">
    <property type="nucleotide sequence ID" value="NZ_BAWF01000005.1"/>
</dbReference>
<dbReference type="InterPro" id="IPR001647">
    <property type="entry name" value="HTH_TetR"/>
</dbReference>
<sequence length="201" mass="22517">MVQQTPVTPRGPGRPRREISMGDVADAAAALFNEGGYEALSIESVAERLTVSRATLYRTVPTKEHLLGIVLDWYTSDLSSRVEEHLAKVSNPSEALEGLIRIQVDAAIRTKDYFAVLVGGAGVQSDAYRRWQKWSRRHERMWRGTVERAISAGVLVESDPEVATRLVLGMALWVSRWYRESEGYTAEEIAETAVNLIVHRH</sequence>
<dbReference type="GO" id="GO:0003700">
    <property type="term" value="F:DNA-binding transcription factor activity"/>
    <property type="evidence" value="ECO:0007669"/>
    <property type="project" value="TreeGrafter"/>
</dbReference>
<evidence type="ECO:0000259" key="5">
    <source>
        <dbReference type="PROSITE" id="PS50977"/>
    </source>
</evidence>
<dbReference type="PANTHER" id="PTHR30055:SF234">
    <property type="entry name" value="HTH-TYPE TRANSCRIPTIONAL REGULATOR BETI"/>
    <property type="match status" value="1"/>
</dbReference>
<dbReference type="Gene3D" id="1.10.357.10">
    <property type="entry name" value="Tetracycline Repressor, domain 2"/>
    <property type="match status" value="1"/>
</dbReference>
<dbReference type="AlphaFoldDB" id="X0PZ57"/>
<evidence type="ECO:0000256" key="1">
    <source>
        <dbReference type="ARBA" id="ARBA00023015"/>
    </source>
</evidence>
<dbReference type="Proteomes" id="UP000019491">
    <property type="component" value="Unassembled WGS sequence"/>
</dbReference>
<feature type="domain" description="HTH tetR-type" evidence="5">
    <location>
        <begin position="18"/>
        <end position="78"/>
    </location>
</feature>
<accession>X0PZ57</accession>
<dbReference type="PROSITE" id="PS50977">
    <property type="entry name" value="HTH_TETR_2"/>
    <property type="match status" value="1"/>
</dbReference>
<dbReference type="PRINTS" id="PR00455">
    <property type="entry name" value="HTHTETR"/>
</dbReference>
<dbReference type="InterPro" id="IPR050109">
    <property type="entry name" value="HTH-type_TetR-like_transc_reg"/>
</dbReference>
<dbReference type="InterPro" id="IPR036271">
    <property type="entry name" value="Tet_transcr_reg_TetR-rel_C_sf"/>
</dbReference>
<dbReference type="InterPro" id="IPR041490">
    <property type="entry name" value="KstR2_TetR_C"/>
</dbReference>
<dbReference type="OrthoDB" id="3190535at2"/>
<proteinExistence type="predicted"/>
<dbReference type="PANTHER" id="PTHR30055">
    <property type="entry name" value="HTH-TYPE TRANSCRIPTIONAL REGULATOR RUTR"/>
    <property type="match status" value="1"/>
</dbReference>
<keyword evidence="1" id="KW-0805">Transcription regulation</keyword>
<evidence type="ECO:0000256" key="2">
    <source>
        <dbReference type="ARBA" id="ARBA00023125"/>
    </source>
</evidence>
<evidence type="ECO:0000313" key="6">
    <source>
        <dbReference type="EMBL" id="GAF43031.1"/>
    </source>
</evidence>
<feature type="DNA-binding region" description="H-T-H motif" evidence="4">
    <location>
        <begin position="41"/>
        <end position="60"/>
    </location>
</feature>
<gene>
    <name evidence="6" type="ORF">RW1_005_01400</name>
</gene>
<reference evidence="6 7" key="1">
    <citation type="submission" date="2014-02" db="EMBL/GenBank/DDBJ databases">
        <title>Whole genome shotgun sequence of Rhodococcus wratislaviensis NBRC 100605.</title>
        <authorList>
            <person name="Hosoyama A."/>
            <person name="Tsuchikane K."/>
            <person name="Yoshida I."/>
            <person name="Ohji S."/>
            <person name="Ichikawa N."/>
            <person name="Yamazoe A."/>
            <person name="Fujita N."/>
        </authorList>
    </citation>
    <scope>NUCLEOTIDE SEQUENCE [LARGE SCALE GENOMIC DNA]</scope>
    <source>
        <strain evidence="6 7">NBRC 100605</strain>
    </source>
</reference>
<organism evidence="6 7">
    <name type="scientific">Rhodococcus wratislaviensis NBRC 100605</name>
    <dbReference type="NCBI Taxonomy" id="1219028"/>
    <lineage>
        <taxon>Bacteria</taxon>
        <taxon>Bacillati</taxon>
        <taxon>Actinomycetota</taxon>
        <taxon>Actinomycetes</taxon>
        <taxon>Mycobacteriales</taxon>
        <taxon>Nocardiaceae</taxon>
        <taxon>Rhodococcus</taxon>
    </lineage>
</organism>
<comment type="caution">
    <text evidence="6">The sequence shown here is derived from an EMBL/GenBank/DDBJ whole genome shotgun (WGS) entry which is preliminary data.</text>
</comment>
<dbReference type="SUPFAM" id="SSF48498">
    <property type="entry name" value="Tetracyclin repressor-like, C-terminal domain"/>
    <property type="match status" value="1"/>
</dbReference>
<dbReference type="GO" id="GO:0000976">
    <property type="term" value="F:transcription cis-regulatory region binding"/>
    <property type="evidence" value="ECO:0007669"/>
    <property type="project" value="TreeGrafter"/>
</dbReference>
<keyword evidence="3" id="KW-0804">Transcription</keyword>
<dbReference type="SUPFAM" id="SSF46689">
    <property type="entry name" value="Homeodomain-like"/>
    <property type="match status" value="1"/>
</dbReference>
<dbReference type="Pfam" id="PF00440">
    <property type="entry name" value="TetR_N"/>
    <property type="match status" value="1"/>
</dbReference>
<keyword evidence="7" id="KW-1185">Reference proteome</keyword>
<dbReference type="Gene3D" id="1.10.10.60">
    <property type="entry name" value="Homeodomain-like"/>
    <property type="match status" value="1"/>
</dbReference>
<evidence type="ECO:0000256" key="4">
    <source>
        <dbReference type="PROSITE-ProRule" id="PRU00335"/>
    </source>
</evidence>
<keyword evidence="2 4" id="KW-0238">DNA-binding</keyword>
<evidence type="ECO:0000256" key="3">
    <source>
        <dbReference type="ARBA" id="ARBA00023163"/>
    </source>
</evidence>
<dbReference type="EMBL" id="BAWF01000005">
    <property type="protein sequence ID" value="GAF43031.1"/>
    <property type="molecule type" value="Genomic_DNA"/>
</dbReference>
<protein>
    <recommendedName>
        <fullName evidence="5">HTH tetR-type domain-containing protein</fullName>
    </recommendedName>
</protein>
<dbReference type="InterPro" id="IPR009057">
    <property type="entry name" value="Homeodomain-like_sf"/>
</dbReference>
<evidence type="ECO:0000313" key="7">
    <source>
        <dbReference type="Proteomes" id="UP000019491"/>
    </source>
</evidence>
<dbReference type="Pfam" id="PF17932">
    <property type="entry name" value="TetR_C_24"/>
    <property type="match status" value="1"/>
</dbReference>